<dbReference type="SUPFAM" id="SSF52096">
    <property type="entry name" value="ClpP/crotonase"/>
    <property type="match status" value="2"/>
</dbReference>
<dbReference type="PROSITE" id="PS50989">
    <property type="entry name" value="COA_CT_CTER"/>
    <property type="match status" value="1"/>
</dbReference>
<proteinExistence type="predicted"/>
<feature type="domain" description="CoA carboxyltransferase C-terminal" evidence="10">
    <location>
        <begin position="856"/>
        <end position="1091"/>
    </location>
</feature>
<keyword evidence="12" id="KW-1185">Reference proteome</keyword>
<dbReference type="InterPro" id="IPR005482">
    <property type="entry name" value="Biotin_COase_C"/>
</dbReference>
<gene>
    <name evidence="11" type="ORF">ABID41_002179</name>
</gene>
<dbReference type="PANTHER" id="PTHR18866:SF33">
    <property type="entry name" value="METHYLCROTONOYL-COA CARBOXYLASE SUBUNIT ALPHA, MITOCHONDRIAL-RELATED"/>
    <property type="match status" value="1"/>
</dbReference>
<keyword evidence="4 6" id="KW-0067">ATP-binding</keyword>
<dbReference type="PROSITE" id="PS50975">
    <property type="entry name" value="ATP_GRASP"/>
    <property type="match status" value="1"/>
</dbReference>
<dbReference type="Pfam" id="PF01039">
    <property type="entry name" value="Carboxyl_trans"/>
    <property type="match status" value="1"/>
</dbReference>
<keyword evidence="5" id="KW-0092">Biotin</keyword>
<dbReference type="InterPro" id="IPR016185">
    <property type="entry name" value="PreATP-grasp_dom_sf"/>
</dbReference>
<evidence type="ECO:0000259" key="9">
    <source>
        <dbReference type="PROSITE" id="PS50979"/>
    </source>
</evidence>
<dbReference type="SUPFAM" id="SSF52440">
    <property type="entry name" value="PreATP-grasp domain"/>
    <property type="match status" value="1"/>
</dbReference>
<accession>A0ABV2EJ62</accession>
<dbReference type="SUPFAM" id="SSF56059">
    <property type="entry name" value="Glutathione synthetase ATP-binding domain-like"/>
    <property type="match status" value="1"/>
</dbReference>
<evidence type="ECO:0000259" key="10">
    <source>
        <dbReference type="PROSITE" id="PS50989"/>
    </source>
</evidence>
<dbReference type="SUPFAM" id="SSF51246">
    <property type="entry name" value="Rudiment single hybrid motif"/>
    <property type="match status" value="1"/>
</dbReference>
<organism evidence="11 12">
    <name type="scientific">Phenylobacterium koreense</name>
    <dbReference type="NCBI Taxonomy" id="266125"/>
    <lineage>
        <taxon>Bacteria</taxon>
        <taxon>Pseudomonadati</taxon>
        <taxon>Pseudomonadota</taxon>
        <taxon>Alphaproteobacteria</taxon>
        <taxon>Caulobacterales</taxon>
        <taxon>Caulobacteraceae</taxon>
        <taxon>Phenylobacterium</taxon>
    </lineage>
</organism>
<dbReference type="EMBL" id="JBEPLU010000001">
    <property type="protein sequence ID" value="MET3527084.1"/>
    <property type="molecule type" value="Genomic_DNA"/>
</dbReference>
<name>A0ABV2EJ62_9CAUL</name>
<dbReference type="PROSITE" id="PS50979">
    <property type="entry name" value="BC"/>
    <property type="match status" value="1"/>
</dbReference>
<feature type="domain" description="Biotin carboxylation" evidence="9">
    <location>
        <begin position="1"/>
        <end position="449"/>
    </location>
</feature>
<dbReference type="Pfam" id="PF02785">
    <property type="entry name" value="Biotin_carb_C"/>
    <property type="match status" value="1"/>
</dbReference>
<dbReference type="Gene3D" id="3.90.226.10">
    <property type="entry name" value="2-enoyl-CoA Hydratase, Chain A, domain 1"/>
    <property type="match status" value="2"/>
</dbReference>
<dbReference type="RefSeq" id="WP_354297604.1">
    <property type="nucleotide sequence ID" value="NZ_JBEPLU010000001.1"/>
</dbReference>
<dbReference type="InterPro" id="IPR029045">
    <property type="entry name" value="ClpP/crotonase-like_dom_sf"/>
</dbReference>
<protein>
    <submittedName>
        <fullName evidence="11">Acetyl/propionyl-CoA carboxylase alpha subunit/acetyl-CoA carboxylase carboxyltransferase component</fullName>
    </submittedName>
</protein>
<dbReference type="Pfam" id="PF02786">
    <property type="entry name" value="CPSase_L_D2"/>
    <property type="match status" value="1"/>
</dbReference>
<dbReference type="SUPFAM" id="SSF51230">
    <property type="entry name" value="Single hybrid motif"/>
    <property type="match status" value="1"/>
</dbReference>
<evidence type="ECO:0000256" key="4">
    <source>
        <dbReference type="ARBA" id="ARBA00022840"/>
    </source>
</evidence>
<dbReference type="InterPro" id="IPR011763">
    <property type="entry name" value="COA_CT_C"/>
</dbReference>
<dbReference type="InterPro" id="IPR011054">
    <property type="entry name" value="Rudment_hybrid_motif"/>
</dbReference>
<evidence type="ECO:0000256" key="6">
    <source>
        <dbReference type="PROSITE-ProRule" id="PRU00409"/>
    </source>
</evidence>
<dbReference type="CDD" id="cd06850">
    <property type="entry name" value="biotinyl_domain"/>
    <property type="match status" value="1"/>
</dbReference>
<sequence>MKKLLIANRGEISIRIARTAAEMGVETLAVYSSDDASALHVRTSDDAQVLSGAGPAAYLDGERILAIARERGCDAVHPGYGFLSENATFARACETADVTFVGPPPAALELFGDKGRARALAAAHEVPILAGIEGGASLADARAFFRDLGPGGVVMIKAVAGGGGRGMRPVRTEAELTEAFERCASEAQAAFGDGSLYVEEFLPRARHIEVQIVGDGQVVSHLWDRECSLQRQRQKVVEIAPASTLAPELRERLFEAAVALGRAAGYRSLGTVEFLVDGERAVFIEANPRLQVEHTVTEEVTGLDLVRLQIEVARGRSLADLGLTQAEVPKPRGCAIQARVNLETMNPDGSAKPSGGVLSAYEPPSGPGVRVDGFGYAGYRTSARFDSLLAKLIVHGPDLGAAAAKARRALSEFKIAGAPTNIEFLQGLLAHPAALTGEVHTRFIEERVAELATAAPAPKLYFETPAPGVRRAGAQVDASDPLAVLNHGRAVVDVPERAPEVEGPEGARAVRAPLQGTVIGVMAKDGDEVREGQPLFVMEAMKMEHVVSADVSGIVRLVTVDEGDTVFEGHAMAFVRPAAVEGAALAAEEEVDLDHIRPDLAEVMERHRFALDEARPDAVARRRKTGQRTTRENITDLCDPGSFTEYGPLVVAARRRRNTVQELIEQTPADGMVMGLGSVNGDRFPEEKSRVAVMAYDYTVLAGTQGAHNHEKLDRMSEIAARWRLPTVFFTEGGGGRPGDTEGGGFIRGFEFWGRLSGAVPLVGINSGRCFAGNAAILGCCDVIIATKDSALGMGGPAMVEGGGLGVFRPEEIGPIKVMQENGTIDVLAEDEADAVRLAKQYLSYFQGAVKEWSCADQRLLRQAIPENRLRVYDIRKVIGLIADEGSVLELRPRFGLAMVTAFIRVEGRPVGVFANNPQHLGGAIDSDASDKAARFLQLCEAFGIPVLSLSDTPGNMVGPEAEKTALIRHCSRLFVIGANLTVPIFSVILRKSYGLGAIAMTGGSYQGAMFTVSWPTGEFGGMGLEGSVKLGYRNELAAIEDPVARKAKFDEMVAAAYARGKALSQAMRPSLDDVIDPADTRRWVLAGLKSLPPLPQRTEKKLRWIDSW</sequence>
<dbReference type="Gene3D" id="2.40.50.100">
    <property type="match status" value="1"/>
</dbReference>
<evidence type="ECO:0000256" key="5">
    <source>
        <dbReference type="ARBA" id="ARBA00023267"/>
    </source>
</evidence>
<evidence type="ECO:0000259" key="7">
    <source>
        <dbReference type="PROSITE" id="PS50968"/>
    </source>
</evidence>
<dbReference type="InterPro" id="IPR005479">
    <property type="entry name" value="CPAse_ATP-bd"/>
</dbReference>
<evidence type="ECO:0000313" key="12">
    <source>
        <dbReference type="Proteomes" id="UP001549110"/>
    </source>
</evidence>
<dbReference type="Proteomes" id="UP001549110">
    <property type="component" value="Unassembled WGS sequence"/>
</dbReference>
<evidence type="ECO:0000256" key="1">
    <source>
        <dbReference type="ARBA" id="ARBA00001953"/>
    </source>
</evidence>
<dbReference type="PANTHER" id="PTHR18866">
    <property type="entry name" value="CARBOXYLASE:PYRUVATE/ACETYL-COA/PROPIONYL-COA CARBOXYLASE"/>
    <property type="match status" value="1"/>
</dbReference>
<dbReference type="InterPro" id="IPR011764">
    <property type="entry name" value="Biotin_carboxylation_dom"/>
</dbReference>
<comment type="cofactor">
    <cofactor evidence="1">
        <name>biotin</name>
        <dbReference type="ChEBI" id="CHEBI:57586"/>
    </cofactor>
</comment>
<dbReference type="InterPro" id="IPR011761">
    <property type="entry name" value="ATP-grasp"/>
</dbReference>
<keyword evidence="2" id="KW-0436">Ligase</keyword>
<dbReference type="InterPro" id="IPR011053">
    <property type="entry name" value="Single_hybrid_motif"/>
</dbReference>
<reference evidence="11 12" key="1">
    <citation type="submission" date="2024-06" db="EMBL/GenBank/DDBJ databases">
        <title>Genomic Encyclopedia of Type Strains, Phase IV (KMG-IV): sequencing the most valuable type-strain genomes for metagenomic binning, comparative biology and taxonomic classification.</title>
        <authorList>
            <person name="Goeker M."/>
        </authorList>
    </citation>
    <scope>NUCLEOTIDE SEQUENCE [LARGE SCALE GENOMIC DNA]</scope>
    <source>
        <strain evidence="11 12">DSM 17809</strain>
    </source>
</reference>
<feature type="domain" description="ATP-grasp" evidence="8">
    <location>
        <begin position="118"/>
        <end position="314"/>
    </location>
</feature>
<dbReference type="InterPro" id="IPR000089">
    <property type="entry name" value="Biotin_lipoyl"/>
</dbReference>
<keyword evidence="3 6" id="KW-0547">Nucleotide-binding</keyword>
<dbReference type="SMART" id="SM00878">
    <property type="entry name" value="Biotin_carb_C"/>
    <property type="match status" value="1"/>
</dbReference>
<dbReference type="Pfam" id="PF00289">
    <property type="entry name" value="Biotin_carb_N"/>
    <property type="match status" value="1"/>
</dbReference>
<evidence type="ECO:0000313" key="11">
    <source>
        <dbReference type="EMBL" id="MET3527084.1"/>
    </source>
</evidence>
<dbReference type="PROSITE" id="PS00188">
    <property type="entry name" value="BIOTIN"/>
    <property type="match status" value="1"/>
</dbReference>
<dbReference type="InterPro" id="IPR001882">
    <property type="entry name" value="Biotin_BS"/>
</dbReference>
<dbReference type="PROSITE" id="PS50968">
    <property type="entry name" value="BIOTINYL_LIPOYL"/>
    <property type="match status" value="1"/>
</dbReference>
<dbReference type="Pfam" id="PF00364">
    <property type="entry name" value="Biotin_lipoyl"/>
    <property type="match status" value="1"/>
</dbReference>
<dbReference type="Gene3D" id="3.30.470.20">
    <property type="entry name" value="ATP-grasp fold, B domain"/>
    <property type="match status" value="1"/>
</dbReference>
<comment type="caution">
    <text evidence="11">The sequence shown here is derived from an EMBL/GenBank/DDBJ whole genome shotgun (WGS) entry which is preliminary data.</text>
</comment>
<dbReference type="PROSITE" id="PS00867">
    <property type="entry name" value="CPSASE_2"/>
    <property type="match status" value="1"/>
</dbReference>
<dbReference type="InterPro" id="IPR005481">
    <property type="entry name" value="BC-like_N"/>
</dbReference>
<evidence type="ECO:0000256" key="3">
    <source>
        <dbReference type="ARBA" id="ARBA00022741"/>
    </source>
</evidence>
<dbReference type="InterPro" id="IPR050856">
    <property type="entry name" value="Biotin_carboxylase_complex"/>
</dbReference>
<evidence type="ECO:0000256" key="2">
    <source>
        <dbReference type="ARBA" id="ARBA00022598"/>
    </source>
</evidence>
<dbReference type="InterPro" id="IPR034733">
    <property type="entry name" value="AcCoA_carboxyl_beta"/>
</dbReference>
<feature type="domain" description="Lipoyl-binding" evidence="7">
    <location>
        <begin position="498"/>
        <end position="576"/>
    </location>
</feature>
<evidence type="ECO:0000259" key="8">
    <source>
        <dbReference type="PROSITE" id="PS50975"/>
    </source>
</evidence>